<sequence>MKLNSRGDADSKQKQKRSIQELMERVREFQEDQEQNAEVVQEETIMERMQELVILEKTGQLTLECLTSEERKSFLSEVADGRLGKLVELWTPWWLMSERIYRRETTARRRQLILEEVMEDEYEEENVVVTVNRAVLYPVGLFTNSEAQNMPNDISLLLQGGRKPSPCLRYHMIEVIFAYALMLRAYNGDYGQDVAEAALMLLDLCQVLSVDSRYGSVEHACLACLEKQSSEGPAANALAIQDTQKIVRSDVFLLDALSDTRTLLERYAEELERSRESDKQARKETKVAMKKLAIVQKKLQFYKAWAYLTSIDEFRALAVEIEKYVKDKELLGAQG</sequence>
<name>A0AAU9L397_9STRA</name>
<evidence type="ECO:0000313" key="3">
    <source>
        <dbReference type="Proteomes" id="UP001160483"/>
    </source>
</evidence>
<proteinExistence type="predicted"/>
<dbReference type="EMBL" id="CAKKTJ010000324">
    <property type="protein sequence ID" value="CAH0480424.1"/>
    <property type="molecule type" value="Genomic_DNA"/>
</dbReference>
<keyword evidence="1" id="KW-0175">Coiled coil</keyword>
<accession>A0AAU9L397</accession>
<evidence type="ECO:0000313" key="2">
    <source>
        <dbReference type="EMBL" id="CAH0480424.1"/>
    </source>
</evidence>
<dbReference type="PANTHER" id="PTHR15555:SF0">
    <property type="entry name" value="ZINC FINGER HIT DOMAIN-CONTAINING PROTEIN 2"/>
    <property type="match status" value="1"/>
</dbReference>
<comment type="caution">
    <text evidence="2">The sequence shown here is derived from an EMBL/GenBank/DDBJ whole genome shotgun (WGS) entry which is preliminary data.</text>
</comment>
<feature type="coiled-coil region" evidence="1">
    <location>
        <begin position="254"/>
        <end position="284"/>
    </location>
</feature>
<dbReference type="InterPro" id="IPR039646">
    <property type="entry name" value="ZNHIT2"/>
</dbReference>
<protein>
    <submittedName>
        <fullName evidence="2">Uncharacterized protein</fullName>
    </submittedName>
</protein>
<dbReference type="Proteomes" id="UP001160483">
    <property type="component" value="Unassembled WGS sequence"/>
</dbReference>
<dbReference type="PANTHER" id="PTHR15555">
    <property type="entry name" value="ZINC FINGER HIT DOMAIN CONTAINING PROTEIN 2 PROTEIN FON -RELATED"/>
    <property type="match status" value="1"/>
</dbReference>
<evidence type="ECO:0000256" key="1">
    <source>
        <dbReference type="SAM" id="Coils"/>
    </source>
</evidence>
<gene>
    <name evidence="2" type="ORF">PBS003_LOCUS7047</name>
</gene>
<organism evidence="2 3">
    <name type="scientific">Peronospora belbahrii</name>
    <dbReference type="NCBI Taxonomy" id="622444"/>
    <lineage>
        <taxon>Eukaryota</taxon>
        <taxon>Sar</taxon>
        <taxon>Stramenopiles</taxon>
        <taxon>Oomycota</taxon>
        <taxon>Peronosporomycetes</taxon>
        <taxon>Peronosporales</taxon>
        <taxon>Peronosporaceae</taxon>
        <taxon>Peronospora</taxon>
    </lineage>
</organism>
<dbReference type="AlphaFoldDB" id="A0AAU9L397"/>
<reference evidence="2" key="1">
    <citation type="submission" date="2021-11" db="EMBL/GenBank/DDBJ databases">
        <authorList>
            <person name="Islam A."/>
            <person name="Islam S."/>
            <person name="Flora M.S."/>
            <person name="Rahman M."/>
            <person name="Ziaur R.M."/>
            <person name="Epstein J.H."/>
            <person name="Hassan M."/>
            <person name="Klassen M."/>
            <person name="Woodard K."/>
            <person name="Webb A."/>
            <person name="Webby R.J."/>
            <person name="El Zowalaty M.E."/>
        </authorList>
    </citation>
    <scope>NUCLEOTIDE SEQUENCE</scope>
    <source>
        <strain evidence="2">Pbs3</strain>
    </source>
</reference>